<dbReference type="PROSITE" id="PS50893">
    <property type="entry name" value="ABC_TRANSPORTER_2"/>
    <property type="match status" value="1"/>
</dbReference>
<evidence type="ECO:0000259" key="13">
    <source>
        <dbReference type="PROSITE" id="PS50990"/>
    </source>
</evidence>
<reference evidence="14 15" key="1">
    <citation type="submission" date="2018-06" db="EMBL/GenBank/DDBJ databases">
        <title>Genomic Encyclopedia of Archaeal and Bacterial Type Strains, Phase II (KMG-II): from individual species to whole genera.</title>
        <authorList>
            <person name="Goeker M."/>
        </authorList>
    </citation>
    <scope>NUCLEOTIDE SEQUENCE [LARGE SCALE GENOMIC DNA]</scope>
    <source>
        <strain evidence="14 15">DSM 23857</strain>
    </source>
</reference>
<keyword evidence="15" id="KW-1185">Reference proteome</keyword>
<dbReference type="RefSeq" id="WP_111596265.1">
    <property type="nucleotide sequence ID" value="NZ_QLLL01000001.1"/>
</dbReference>
<dbReference type="OrthoDB" id="9760358at2"/>
<dbReference type="Gene3D" id="3.90.70.10">
    <property type="entry name" value="Cysteine proteinases"/>
    <property type="match status" value="1"/>
</dbReference>
<dbReference type="InterPro" id="IPR036640">
    <property type="entry name" value="ABC1_TM_sf"/>
</dbReference>
<evidence type="ECO:0000256" key="8">
    <source>
        <dbReference type="ARBA" id="ARBA00022989"/>
    </source>
</evidence>
<keyword evidence="7 14" id="KW-0067">ATP-binding</keyword>
<evidence type="ECO:0000256" key="3">
    <source>
        <dbReference type="ARBA" id="ARBA00022475"/>
    </source>
</evidence>
<feature type="transmembrane region" description="Helical" evidence="10">
    <location>
        <begin position="321"/>
        <end position="338"/>
    </location>
</feature>
<evidence type="ECO:0000256" key="6">
    <source>
        <dbReference type="ARBA" id="ARBA00022801"/>
    </source>
</evidence>
<keyword evidence="4 10" id="KW-0812">Transmembrane</keyword>
<dbReference type="Gene3D" id="3.40.50.300">
    <property type="entry name" value="P-loop containing nucleotide triphosphate hydrolases"/>
    <property type="match status" value="1"/>
</dbReference>
<dbReference type="InterPro" id="IPR027417">
    <property type="entry name" value="P-loop_NTPase"/>
</dbReference>
<evidence type="ECO:0000259" key="11">
    <source>
        <dbReference type="PROSITE" id="PS50893"/>
    </source>
</evidence>
<protein>
    <submittedName>
        <fullName evidence="14">ATP-binding cassette subfamily B protein</fullName>
    </submittedName>
</protein>
<dbReference type="InterPro" id="IPR003593">
    <property type="entry name" value="AAA+_ATPase"/>
</dbReference>
<keyword evidence="6" id="KW-0378">Hydrolase</keyword>
<dbReference type="AlphaFoldDB" id="A0A327R3D9"/>
<comment type="subcellular location">
    <subcellularLocation>
        <location evidence="1">Cell membrane</location>
        <topology evidence="1">Multi-pass membrane protein</topology>
    </subcellularLocation>
</comment>
<feature type="transmembrane region" description="Helical" evidence="10">
    <location>
        <begin position="213"/>
        <end position="237"/>
    </location>
</feature>
<dbReference type="PROSITE" id="PS50929">
    <property type="entry name" value="ABC_TM1F"/>
    <property type="match status" value="1"/>
</dbReference>
<evidence type="ECO:0000256" key="1">
    <source>
        <dbReference type="ARBA" id="ARBA00004651"/>
    </source>
</evidence>
<dbReference type="GO" id="GO:0005886">
    <property type="term" value="C:plasma membrane"/>
    <property type="evidence" value="ECO:0007669"/>
    <property type="project" value="UniProtKB-SubCell"/>
</dbReference>
<keyword evidence="2" id="KW-0813">Transport</keyword>
<dbReference type="GO" id="GO:0008233">
    <property type="term" value="F:peptidase activity"/>
    <property type="evidence" value="ECO:0007669"/>
    <property type="project" value="InterPro"/>
</dbReference>
<dbReference type="GO" id="GO:0016887">
    <property type="term" value="F:ATP hydrolysis activity"/>
    <property type="evidence" value="ECO:0007669"/>
    <property type="project" value="InterPro"/>
</dbReference>
<keyword evidence="5" id="KW-0547">Nucleotide-binding</keyword>
<dbReference type="CDD" id="cd18571">
    <property type="entry name" value="ABC_6TM_peptidase_like"/>
    <property type="match status" value="1"/>
</dbReference>
<dbReference type="FunFam" id="3.40.50.300:FF:000299">
    <property type="entry name" value="ABC transporter ATP-binding protein/permease"/>
    <property type="match status" value="1"/>
</dbReference>
<evidence type="ECO:0000256" key="10">
    <source>
        <dbReference type="SAM" id="Phobius"/>
    </source>
</evidence>
<dbReference type="EMBL" id="QLLL01000001">
    <property type="protein sequence ID" value="RAJ11171.1"/>
    <property type="molecule type" value="Genomic_DNA"/>
</dbReference>
<dbReference type="SUPFAM" id="SSF90123">
    <property type="entry name" value="ABC transporter transmembrane region"/>
    <property type="match status" value="1"/>
</dbReference>
<dbReference type="InterPro" id="IPR017871">
    <property type="entry name" value="ABC_transporter-like_CS"/>
</dbReference>
<dbReference type="InterPro" id="IPR039421">
    <property type="entry name" value="Type_1_exporter"/>
</dbReference>
<dbReference type="SMART" id="SM00382">
    <property type="entry name" value="AAA"/>
    <property type="match status" value="1"/>
</dbReference>
<evidence type="ECO:0000313" key="14">
    <source>
        <dbReference type="EMBL" id="RAJ11171.1"/>
    </source>
</evidence>
<dbReference type="GO" id="GO:0005524">
    <property type="term" value="F:ATP binding"/>
    <property type="evidence" value="ECO:0007669"/>
    <property type="project" value="UniProtKB-KW"/>
</dbReference>
<feature type="transmembrane region" description="Helical" evidence="10">
    <location>
        <begin position="179"/>
        <end position="201"/>
    </location>
</feature>
<feature type="domain" description="ABC transmembrane type-1" evidence="12">
    <location>
        <begin position="183"/>
        <end position="462"/>
    </location>
</feature>
<name>A0A327R3D9_9BACT</name>
<comment type="caution">
    <text evidence="14">The sequence shown here is derived from an EMBL/GenBank/DDBJ whole genome shotgun (WGS) entry which is preliminary data.</text>
</comment>
<gene>
    <name evidence="14" type="ORF">LX64_00779</name>
</gene>
<dbReference type="Pfam" id="PF00664">
    <property type="entry name" value="ABC_membrane"/>
    <property type="match status" value="1"/>
</dbReference>
<dbReference type="Pfam" id="PF00005">
    <property type="entry name" value="ABC_tran"/>
    <property type="match status" value="1"/>
</dbReference>
<feature type="transmembrane region" description="Helical" evidence="10">
    <location>
        <begin position="405"/>
        <end position="426"/>
    </location>
</feature>
<evidence type="ECO:0000256" key="2">
    <source>
        <dbReference type="ARBA" id="ARBA00022448"/>
    </source>
</evidence>
<proteinExistence type="predicted"/>
<sequence>MSFPFIRQIDKMDCGPVCLQMITLFYGKHIELRYLREICDMGKDGVSMLGIKNGANTLLLDALGFHITLEEIQEQQVFPIIVAWNQEHFVVVHDVKKRGRDYTVYVADPAKHKLKLSGDEFLQGWIGAHGGPTDKGFSMYIEPTDEFYSTKENDKKFPPQPKNKTFSKITKEIGPHKGLLIKVALGILVSLGIQVALPFITKSMVDYGINGESIQLIVLLLTIQFVFVLSKSIVYLFRNWAVLYIGSRINIRLISNYLFKMLRLPVVFFDRKNSGDIVQSINDNARIEDFLTTHSSEFIISIITLAVFEIILLVFSVKIFLFFLAVLLIYAAWVKYILNKRKNLDYQRFDCASKNQSFMIQLVNGVHDIKLSNAITKKITDWNQLQESLFHYNQKNLILKQIQDLGSFFLVELSCLVIVGYVAIGVVRGEHTLGELIALQYILAQLSAPVQSLVGFFKAYNETKLSLKRIAEVDEYPAENEEKVYSPGDLQHLNATIKVRNLSFAYPGSIQKKVLKDINVNIKKGKINAIVGTSGSGKTTFVKLLMKMYEPQEGSISVGNIELNDIDYDQWRTATGAVMQDGYIFSDSILNNIIMKGGEINQTLLQQSMDVANMQHYVRDLPNGLHTRIGLDGAGLSQGQKQRLLIARCIYKNPLFIFFDEATNSLDTINERIIYNNLANYYEGKTVIVVAHRLSTVKNADQIIVFHEGEAVETGTHDELIGLRGYYHSLVVNQLENPNLVEE</sequence>
<evidence type="ECO:0000256" key="5">
    <source>
        <dbReference type="ARBA" id="ARBA00022741"/>
    </source>
</evidence>
<organism evidence="14 15">
    <name type="scientific">Chitinophaga skermanii</name>
    <dbReference type="NCBI Taxonomy" id="331697"/>
    <lineage>
        <taxon>Bacteria</taxon>
        <taxon>Pseudomonadati</taxon>
        <taxon>Bacteroidota</taxon>
        <taxon>Chitinophagia</taxon>
        <taxon>Chitinophagales</taxon>
        <taxon>Chitinophagaceae</taxon>
        <taxon>Chitinophaga</taxon>
    </lineage>
</organism>
<dbReference type="GO" id="GO:0006508">
    <property type="term" value="P:proteolysis"/>
    <property type="evidence" value="ECO:0007669"/>
    <property type="project" value="InterPro"/>
</dbReference>
<dbReference type="GO" id="GO:0015421">
    <property type="term" value="F:ABC-type oligopeptide transporter activity"/>
    <property type="evidence" value="ECO:0007669"/>
    <property type="project" value="TreeGrafter"/>
</dbReference>
<keyword evidence="9 10" id="KW-0472">Membrane</keyword>
<keyword evidence="8 10" id="KW-1133">Transmembrane helix</keyword>
<feature type="domain" description="Peptidase C39" evidence="13">
    <location>
        <begin position="8"/>
        <end position="132"/>
    </location>
</feature>
<evidence type="ECO:0000256" key="7">
    <source>
        <dbReference type="ARBA" id="ARBA00022840"/>
    </source>
</evidence>
<dbReference type="SUPFAM" id="SSF52540">
    <property type="entry name" value="P-loop containing nucleoside triphosphate hydrolases"/>
    <property type="match status" value="1"/>
</dbReference>
<evidence type="ECO:0000256" key="4">
    <source>
        <dbReference type="ARBA" id="ARBA00022692"/>
    </source>
</evidence>
<feature type="domain" description="ABC transporter" evidence="11">
    <location>
        <begin position="497"/>
        <end position="733"/>
    </location>
</feature>
<dbReference type="PANTHER" id="PTHR43394">
    <property type="entry name" value="ATP-DEPENDENT PERMEASE MDL1, MITOCHONDRIAL"/>
    <property type="match status" value="1"/>
</dbReference>
<keyword evidence="3" id="KW-1003">Cell membrane</keyword>
<dbReference type="InterPro" id="IPR011527">
    <property type="entry name" value="ABC1_TM_dom"/>
</dbReference>
<dbReference type="Proteomes" id="UP000249547">
    <property type="component" value="Unassembled WGS sequence"/>
</dbReference>
<dbReference type="Gene3D" id="1.20.1560.10">
    <property type="entry name" value="ABC transporter type 1, transmembrane domain"/>
    <property type="match status" value="1"/>
</dbReference>
<evidence type="ECO:0000259" key="12">
    <source>
        <dbReference type="PROSITE" id="PS50929"/>
    </source>
</evidence>
<dbReference type="PROSITE" id="PS00211">
    <property type="entry name" value="ABC_TRANSPORTER_1"/>
    <property type="match status" value="1"/>
</dbReference>
<dbReference type="InterPro" id="IPR005074">
    <property type="entry name" value="Peptidase_C39"/>
</dbReference>
<dbReference type="PROSITE" id="PS50990">
    <property type="entry name" value="PEPTIDASE_C39"/>
    <property type="match status" value="1"/>
</dbReference>
<dbReference type="PANTHER" id="PTHR43394:SF1">
    <property type="entry name" value="ATP-BINDING CASSETTE SUB-FAMILY B MEMBER 10, MITOCHONDRIAL"/>
    <property type="match status" value="1"/>
</dbReference>
<dbReference type="InterPro" id="IPR003439">
    <property type="entry name" value="ABC_transporter-like_ATP-bd"/>
</dbReference>
<evidence type="ECO:0000313" key="15">
    <source>
        <dbReference type="Proteomes" id="UP000249547"/>
    </source>
</evidence>
<feature type="transmembrane region" description="Helical" evidence="10">
    <location>
        <begin position="298"/>
        <end position="315"/>
    </location>
</feature>
<accession>A0A327R3D9</accession>
<dbReference type="Pfam" id="PF03412">
    <property type="entry name" value="Peptidase_C39"/>
    <property type="match status" value="1"/>
</dbReference>
<evidence type="ECO:0000256" key="9">
    <source>
        <dbReference type="ARBA" id="ARBA00023136"/>
    </source>
</evidence>